<evidence type="ECO:0000259" key="6">
    <source>
        <dbReference type="SMART" id="SM00528"/>
    </source>
</evidence>
<dbReference type="EMBL" id="FNZM01000023">
    <property type="protein sequence ID" value="SEK12896.1"/>
    <property type="molecule type" value="Genomic_DNA"/>
</dbReference>
<evidence type="ECO:0000256" key="2">
    <source>
        <dbReference type="ARBA" id="ARBA00010610"/>
    </source>
</evidence>
<organism evidence="7 8">
    <name type="scientific">Paraburkholderia tropica</name>
    <dbReference type="NCBI Taxonomy" id="92647"/>
    <lineage>
        <taxon>Bacteria</taxon>
        <taxon>Pseudomonadati</taxon>
        <taxon>Pseudomonadota</taxon>
        <taxon>Betaproteobacteria</taxon>
        <taxon>Burkholderiales</taxon>
        <taxon>Burkholderiaceae</taxon>
        <taxon>Paraburkholderia</taxon>
    </lineage>
</organism>
<evidence type="ECO:0000313" key="8">
    <source>
        <dbReference type="Proteomes" id="UP000183529"/>
    </source>
</evidence>
<proteinExistence type="inferred from homology"/>
<dbReference type="RefSeq" id="WP_074986990.1">
    <property type="nucleotide sequence ID" value="NZ_CADFGN010000015.1"/>
</dbReference>
<feature type="compositionally biased region" description="Low complexity" evidence="5">
    <location>
        <begin position="169"/>
        <end position="217"/>
    </location>
</feature>
<dbReference type="GO" id="GO:0003677">
    <property type="term" value="F:DNA binding"/>
    <property type="evidence" value="ECO:0007669"/>
    <property type="project" value="UniProtKB-KW"/>
</dbReference>
<dbReference type="Pfam" id="PF00816">
    <property type="entry name" value="Histone_HNS"/>
    <property type="match status" value="2"/>
</dbReference>
<protein>
    <submittedName>
        <fullName evidence="7">DNA-binding protein H-NS</fullName>
    </submittedName>
</protein>
<feature type="region of interest" description="Disordered" evidence="5">
    <location>
        <begin position="103"/>
        <end position="142"/>
    </location>
</feature>
<dbReference type="GO" id="GO:0009295">
    <property type="term" value="C:nucleoid"/>
    <property type="evidence" value="ECO:0007669"/>
    <property type="project" value="UniProtKB-SubCell"/>
</dbReference>
<reference evidence="7 8" key="1">
    <citation type="submission" date="2016-10" db="EMBL/GenBank/DDBJ databases">
        <authorList>
            <person name="Varghese N."/>
            <person name="Submissions S."/>
        </authorList>
    </citation>
    <scope>NUCLEOTIDE SEQUENCE [LARGE SCALE GENOMIC DNA]</scope>
    <source>
        <strain evidence="7 8">LMG 22274</strain>
    </source>
</reference>
<dbReference type="Proteomes" id="UP000183529">
    <property type="component" value="Unassembled WGS sequence"/>
</dbReference>
<dbReference type="InterPro" id="IPR027444">
    <property type="entry name" value="H-NS_C_dom"/>
</dbReference>
<accession>A0AAQ1JXM0</accession>
<dbReference type="PANTHER" id="PTHR38097">
    <property type="match status" value="1"/>
</dbReference>
<dbReference type="SUPFAM" id="SSF81273">
    <property type="entry name" value="H-NS histone-like proteins"/>
    <property type="match status" value="2"/>
</dbReference>
<feature type="region of interest" description="Disordered" evidence="5">
    <location>
        <begin position="169"/>
        <end position="297"/>
    </location>
</feature>
<evidence type="ECO:0000256" key="5">
    <source>
        <dbReference type="SAM" id="MobiDB-lite"/>
    </source>
</evidence>
<evidence type="ECO:0000313" key="7">
    <source>
        <dbReference type="EMBL" id="SEK12896.1"/>
    </source>
</evidence>
<evidence type="ECO:0000256" key="1">
    <source>
        <dbReference type="ARBA" id="ARBA00004453"/>
    </source>
</evidence>
<comment type="similarity">
    <text evidence="2">Belongs to the histone-like protein H-NS family.</text>
</comment>
<feature type="domain" description="DNA-binding protein H-NS-like C-terminal" evidence="6">
    <location>
        <begin position="120"/>
        <end position="160"/>
    </location>
</feature>
<sequence length="297" mass="30772">MATLDSIQAKIAKLQAQAEAIVVSKSTVVLNKIRDLMDKHGISVADVDAHVGKRRGRKTASAVGTASVAKYRDPKSGATWTGHGRAPQWIASAKDRSKFLVEGASQAPAPVKAEAKRAGNYKRGPQPALYRDPKSGATWSGRGRAPSWIANAKDRTRFLIAKADNKAVEAPAAKKTATAKKSATAKKATPAKQANAVKNVAPAKKAAAVSRTAGKRAATAKKAEAVNGANTQKEATATKKATVTKKAVPAKKATTARKAPAKKATAARAQLQDKAIASAPIENTVPATELPLANAAA</sequence>
<dbReference type="Gene3D" id="4.10.430.30">
    <property type="match status" value="2"/>
</dbReference>
<feature type="domain" description="DNA-binding protein H-NS-like C-terminal" evidence="6">
    <location>
        <begin position="61"/>
        <end position="101"/>
    </location>
</feature>
<gene>
    <name evidence="7" type="ORF">SAMN05216550_12312</name>
</gene>
<dbReference type="PANTHER" id="PTHR38097:SF2">
    <property type="entry name" value="DNA-BINDING PROTEIN STPA"/>
    <property type="match status" value="1"/>
</dbReference>
<evidence type="ECO:0000256" key="3">
    <source>
        <dbReference type="ARBA" id="ARBA00022490"/>
    </source>
</evidence>
<comment type="subcellular location">
    <subcellularLocation>
        <location evidence="1">Cytoplasm</location>
        <location evidence="1">Nucleoid</location>
    </subcellularLocation>
</comment>
<feature type="compositionally biased region" description="Low complexity" evidence="5">
    <location>
        <begin position="238"/>
        <end position="269"/>
    </location>
</feature>
<keyword evidence="4 7" id="KW-0238">DNA-binding</keyword>
<comment type="caution">
    <text evidence="7">The sequence shown here is derived from an EMBL/GenBank/DDBJ whole genome shotgun (WGS) entry which is preliminary data.</text>
</comment>
<keyword evidence="3" id="KW-0963">Cytoplasm</keyword>
<name>A0AAQ1JXM0_9BURK</name>
<dbReference type="AlphaFoldDB" id="A0AAQ1JXM0"/>
<dbReference type="SMART" id="SM00528">
    <property type="entry name" value="HNS"/>
    <property type="match status" value="2"/>
</dbReference>
<evidence type="ECO:0000256" key="4">
    <source>
        <dbReference type="ARBA" id="ARBA00023125"/>
    </source>
</evidence>